<keyword evidence="2" id="KW-1185">Reference proteome</keyword>
<name>A0A1X2HFY0_SYNRA</name>
<sequence>MVKVEEGGSDGRGEWVHQALTTFFESEWKLWGNESSPYAQSPWEELDAGHYEFPFALKFPNVNYPPSMEEPAGFAIRFIWTAQTDGPGLLSGIKSREYITPYRPIILSTPDKEWSYRTTLMRDKKHALAEVKAKLYKQTYCPDEPFEMQLDISLLHADAKIVSVDYRFRKHHEGKLLVQQGTAFQEHIRNVLHGNVPLVNSDPTSQVSETVRFDVPTRLVSPSFISRHTRVRYGLLFLVTIEYGHLFKTNHVAEFSIPLSIANLPNDHLLRIPSLISAVSYRDSKDLPFFYPPEMEEAPEQPPGVPSEWIGPLSAALSGATPPQNEEPPNYFSLPNLPQPLQLRRERKERTVYLSRPAKNAFHANELLDAIIIPGLFDEEW</sequence>
<evidence type="ECO:0008006" key="3">
    <source>
        <dbReference type="Google" id="ProtNLM"/>
    </source>
</evidence>
<organism evidence="1 2">
    <name type="scientific">Syncephalastrum racemosum</name>
    <name type="common">Filamentous fungus</name>
    <dbReference type="NCBI Taxonomy" id="13706"/>
    <lineage>
        <taxon>Eukaryota</taxon>
        <taxon>Fungi</taxon>
        <taxon>Fungi incertae sedis</taxon>
        <taxon>Mucoromycota</taxon>
        <taxon>Mucoromycotina</taxon>
        <taxon>Mucoromycetes</taxon>
        <taxon>Mucorales</taxon>
        <taxon>Syncephalastraceae</taxon>
        <taxon>Syncephalastrum</taxon>
    </lineage>
</organism>
<dbReference type="AlphaFoldDB" id="A0A1X2HFY0"/>
<proteinExistence type="predicted"/>
<dbReference type="PANTHER" id="PTHR11188:SF17">
    <property type="entry name" value="FI21816P1"/>
    <property type="match status" value="1"/>
</dbReference>
<dbReference type="PANTHER" id="PTHR11188">
    <property type="entry name" value="ARRESTIN DOMAIN CONTAINING PROTEIN"/>
    <property type="match status" value="1"/>
</dbReference>
<protein>
    <recommendedName>
        <fullName evidence="3">Arrestin-like N-terminal domain-containing protein</fullName>
    </recommendedName>
</protein>
<dbReference type="GO" id="GO:0015031">
    <property type="term" value="P:protein transport"/>
    <property type="evidence" value="ECO:0007669"/>
    <property type="project" value="TreeGrafter"/>
</dbReference>
<dbReference type="Proteomes" id="UP000242180">
    <property type="component" value="Unassembled WGS sequence"/>
</dbReference>
<dbReference type="Gene3D" id="2.60.40.640">
    <property type="match status" value="1"/>
</dbReference>
<dbReference type="OMA" id="TYFETEW"/>
<evidence type="ECO:0000313" key="2">
    <source>
        <dbReference type="Proteomes" id="UP000242180"/>
    </source>
</evidence>
<reference evidence="1 2" key="1">
    <citation type="submission" date="2016-07" db="EMBL/GenBank/DDBJ databases">
        <title>Pervasive Adenine N6-methylation of Active Genes in Fungi.</title>
        <authorList>
            <consortium name="DOE Joint Genome Institute"/>
            <person name="Mondo S.J."/>
            <person name="Dannebaum R.O."/>
            <person name="Kuo R.C."/>
            <person name="Labutti K."/>
            <person name="Haridas S."/>
            <person name="Kuo A."/>
            <person name="Salamov A."/>
            <person name="Ahrendt S.R."/>
            <person name="Lipzen A."/>
            <person name="Sullivan W."/>
            <person name="Andreopoulos W.B."/>
            <person name="Clum A."/>
            <person name="Lindquist E."/>
            <person name="Daum C."/>
            <person name="Ramamoorthy G.K."/>
            <person name="Gryganskyi A."/>
            <person name="Culley D."/>
            <person name="Magnuson J.K."/>
            <person name="James T.Y."/>
            <person name="O'Malley M.A."/>
            <person name="Stajich J.E."/>
            <person name="Spatafora J.W."/>
            <person name="Visel A."/>
            <person name="Grigoriev I.V."/>
        </authorList>
    </citation>
    <scope>NUCLEOTIDE SEQUENCE [LARGE SCALE GENOMIC DNA]</scope>
    <source>
        <strain evidence="1 2">NRRL 2496</strain>
    </source>
</reference>
<dbReference type="EMBL" id="MCGN01000004">
    <property type="protein sequence ID" value="ORY97864.1"/>
    <property type="molecule type" value="Genomic_DNA"/>
</dbReference>
<dbReference type="InterPro" id="IPR050357">
    <property type="entry name" value="Arrestin_domain-protein"/>
</dbReference>
<gene>
    <name evidence="1" type="ORF">BCR43DRAFT_438012</name>
</gene>
<dbReference type="STRING" id="13706.A0A1X2HFY0"/>
<dbReference type="OrthoDB" id="9984275at2759"/>
<accession>A0A1X2HFY0</accession>
<dbReference type="InParanoid" id="A0A1X2HFY0"/>
<dbReference type="InterPro" id="IPR014752">
    <property type="entry name" value="Arrestin-like_C"/>
</dbReference>
<comment type="caution">
    <text evidence="1">The sequence shown here is derived from an EMBL/GenBank/DDBJ whole genome shotgun (WGS) entry which is preliminary data.</text>
</comment>
<dbReference type="GO" id="GO:0005737">
    <property type="term" value="C:cytoplasm"/>
    <property type="evidence" value="ECO:0007669"/>
    <property type="project" value="TreeGrafter"/>
</dbReference>
<evidence type="ECO:0000313" key="1">
    <source>
        <dbReference type="EMBL" id="ORY97864.1"/>
    </source>
</evidence>